<keyword evidence="1" id="KW-1133">Transmembrane helix</keyword>
<evidence type="ECO:0000256" key="1">
    <source>
        <dbReference type="SAM" id="Phobius"/>
    </source>
</evidence>
<dbReference type="EMBL" id="KN817520">
    <property type="protein sequence ID" value="KJA28835.1"/>
    <property type="molecule type" value="Genomic_DNA"/>
</dbReference>
<dbReference type="Proteomes" id="UP000054270">
    <property type="component" value="Unassembled WGS sequence"/>
</dbReference>
<keyword evidence="1" id="KW-0472">Membrane</keyword>
<dbReference type="AlphaFoldDB" id="A0A0D2QAZ3"/>
<reference evidence="3" key="1">
    <citation type="submission" date="2014-04" db="EMBL/GenBank/DDBJ databases">
        <title>Evolutionary Origins and Diversification of the Mycorrhizal Mutualists.</title>
        <authorList>
            <consortium name="DOE Joint Genome Institute"/>
            <consortium name="Mycorrhizal Genomics Consortium"/>
            <person name="Kohler A."/>
            <person name="Kuo A."/>
            <person name="Nagy L.G."/>
            <person name="Floudas D."/>
            <person name="Copeland A."/>
            <person name="Barry K.W."/>
            <person name="Cichocki N."/>
            <person name="Veneault-Fourrey C."/>
            <person name="LaButti K."/>
            <person name="Lindquist E.A."/>
            <person name="Lipzen A."/>
            <person name="Lundell T."/>
            <person name="Morin E."/>
            <person name="Murat C."/>
            <person name="Riley R."/>
            <person name="Ohm R."/>
            <person name="Sun H."/>
            <person name="Tunlid A."/>
            <person name="Henrissat B."/>
            <person name="Grigoriev I.V."/>
            <person name="Hibbett D.S."/>
            <person name="Martin F."/>
        </authorList>
    </citation>
    <scope>NUCLEOTIDE SEQUENCE [LARGE SCALE GENOMIC DNA]</scope>
    <source>
        <strain evidence="3">FD-334 SS-4</strain>
    </source>
</reference>
<proteinExistence type="predicted"/>
<keyword evidence="1" id="KW-0812">Transmembrane</keyword>
<accession>A0A0D2QAZ3</accession>
<gene>
    <name evidence="2" type="ORF">HYPSUDRAFT_33227</name>
</gene>
<feature type="transmembrane region" description="Helical" evidence="1">
    <location>
        <begin position="30"/>
        <end position="51"/>
    </location>
</feature>
<evidence type="ECO:0000313" key="2">
    <source>
        <dbReference type="EMBL" id="KJA28835.1"/>
    </source>
</evidence>
<sequence>MRAVCDIYEHPELSYSEVWAKDAYNRSGKLRVFATLSVFSVLATLSTLAGLQYAGVVDLSAIHIPHFFQPSILSSIS</sequence>
<dbReference type="OrthoDB" id="3048770at2759"/>
<organism evidence="2 3">
    <name type="scientific">Hypholoma sublateritium (strain FD-334 SS-4)</name>
    <dbReference type="NCBI Taxonomy" id="945553"/>
    <lineage>
        <taxon>Eukaryota</taxon>
        <taxon>Fungi</taxon>
        <taxon>Dikarya</taxon>
        <taxon>Basidiomycota</taxon>
        <taxon>Agaricomycotina</taxon>
        <taxon>Agaricomycetes</taxon>
        <taxon>Agaricomycetidae</taxon>
        <taxon>Agaricales</taxon>
        <taxon>Agaricineae</taxon>
        <taxon>Strophariaceae</taxon>
        <taxon>Hypholoma</taxon>
    </lineage>
</organism>
<protein>
    <submittedName>
        <fullName evidence="2">Uncharacterized protein</fullName>
    </submittedName>
</protein>
<evidence type="ECO:0000313" key="3">
    <source>
        <dbReference type="Proteomes" id="UP000054270"/>
    </source>
</evidence>
<name>A0A0D2QAZ3_HYPSF</name>
<keyword evidence="3" id="KW-1185">Reference proteome</keyword>